<feature type="compositionally biased region" description="Low complexity" evidence="7">
    <location>
        <begin position="172"/>
        <end position="185"/>
    </location>
</feature>
<evidence type="ECO:0000256" key="5">
    <source>
        <dbReference type="ARBA" id="ARBA00023242"/>
    </source>
</evidence>
<comment type="subcellular location">
    <subcellularLocation>
        <location evidence="1">Nucleus</location>
    </subcellularLocation>
</comment>
<keyword evidence="5" id="KW-0539">Nucleus</keyword>
<evidence type="ECO:0000313" key="10">
    <source>
        <dbReference type="Proteomes" id="UP000197138"/>
    </source>
</evidence>
<dbReference type="InterPro" id="IPR003657">
    <property type="entry name" value="WRKY_dom"/>
</dbReference>
<gene>
    <name evidence="9" type="ORF">CDL15_Pgr027720</name>
</gene>
<feature type="region of interest" description="Disordered" evidence="7">
    <location>
        <begin position="410"/>
        <end position="549"/>
    </location>
</feature>
<evidence type="ECO:0000256" key="7">
    <source>
        <dbReference type="SAM" id="MobiDB-lite"/>
    </source>
</evidence>
<dbReference type="PANTHER" id="PTHR34112:SF13">
    <property type="entry name" value="OS04G0448200 PROTEIN"/>
    <property type="match status" value="1"/>
</dbReference>
<dbReference type="InterPro" id="IPR036576">
    <property type="entry name" value="WRKY_dom_sf"/>
</dbReference>
<dbReference type="SMART" id="SM00774">
    <property type="entry name" value="WRKY"/>
    <property type="match status" value="1"/>
</dbReference>
<feature type="compositionally biased region" description="Polar residues" evidence="7">
    <location>
        <begin position="445"/>
        <end position="454"/>
    </location>
</feature>
<evidence type="ECO:0000256" key="3">
    <source>
        <dbReference type="ARBA" id="ARBA00023125"/>
    </source>
</evidence>
<evidence type="ECO:0000256" key="4">
    <source>
        <dbReference type="ARBA" id="ARBA00023163"/>
    </source>
</evidence>
<dbReference type="GO" id="GO:0043565">
    <property type="term" value="F:sequence-specific DNA binding"/>
    <property type="evidence" value="ECO:0007669"/>
    <property type="project" value="InterPro"/>
</dbReference>
<keyword evidence="2" id="KW-0805">Transcription regulation</keyword>
<feature type="region of interest" description="Disordered" evidence="7">
    <location>
        <begin position="1"/>
        <end position="211"/>
    </location>
</feature>
<feature type="domain" description="WRKY" evidence="8">
    <location>
        <begin position="791"/>
        <end position="857"/>
    </location>
</feature>
<dbReference type="GO" id="GO:0003700">
    <property type="term" value="F:DNA-binding transcription factor activity"/>
    <property type="evidence" value="ECO:0007669"/>
    <property type="project" value="InterPro"/>
</dbReference>
<dbReference type="EMBL" id="MTKT01001287">
    <property type="protein sequence ID" value="OWM84933.1"/>
    <property type="molecule type" value="Genomic_DNA"/>
</dbReference>
<feature type="compositionally biased region" description="Polar residues" evidence="7">
    <location>
        <begin position="60"/>
        <end position="78"/>
    </location>
</feature>
<dbReference type="Proteomes" id="UP000197138">
    <property type="component" value="Unassembled WGS sequence"/>
</dbReference>
<proteinExistence type="predicted"/>
<feature type="compositionally biased region" description="Polar residues" evidence="7">
    <location>
        <begin position="334"/>
        <end position="352"/>
    </location>
</feature>
<evidence type="ECO:0000256" key="1">
    <source>
        <dbReference type="ARBA" id="ARBA00004123"/>
    </source>
</evidence>
<feature type="region of interest" description="Disordered" evidence="7">
    <location>
        <begin position="317"/>
        <end position="371"/>
    </location>
</feature>
<feature type="compositionally biased region" description="Basic and acidic residues" evidence="7">
    <location>
        <begin position="92"/>
        <end position="122"/>
    </location>
</feature>
<dbReference type="SUPFAM" id="SSF118290">
    <property type="entry name" value="WRKY DNA-binding domain"/>
    <property type="match status" value="1"/>
</dbReference>
<keyword evidence="4" id="KW-0804">Transcription</keyword>
<dbReference type="AlphaFoldDB" id="A0A218XIZ6"/>
<sequence>MDRSEPALIPEWLKSSGSATSGGYGNHQYSSSLHSDDHSLSKHARNKSSFVNSEHDGSRSFGSEKTTSTYFRRSTSGKDSSHSRSYSSFNRSHRDREWEDGPDFRDKDRSIPGDHRHREYSDHIGGVLPGKFSKETLRRSQSMVSRKPEGNLPKKVAGDSGDASNSNNHIKSSSLLLPSGSVPSSMQTSFGRDFPSLGADQKQSSSELRRVPSPVLPSAVHSLPGPGAGVIGADGWTSSLAEVPGVIASSSTGSLPSQQAVSGGSVPLAQRVGGLNMAEAVAQGPSRARTPPQVSVDSQRLEELAIKQSRQLIPVIPSTPKPVLLGPSDKSKPKTGQQQSQFLTSQSNQSLRGGSAKFDSGKTSSNLGKLQVLKPARELNGVTSTVVKENLSPKNGVKVVNTPLSLNPAATAASAPLRIPANIQNSAGPERKSPTISANLEKRPSSLQGQSRSDFFNLLKKKSSSSASNSPAGNEAMSSAPDKALGSVAEDSAAAATGVADSLTSESKLDHSSDLPTENGGKVMANGEGNEGMHYLNGNGEDQSDIDVPYPDEKEAAFLRSLGWEENAGEDGGLTEDEIRTFYELTISAVRPTDGEEARVDNSGRNAVDFESALNLKKKKKNEKMKSRSEVLRKERDRIEEENQMLRQTVEQTMKDYYDLQTKVELLLRRGTDHNPKTYLSLWGNDKQILDHPIEATQCKETSQSMPSLSKDDKDAMTVETDHLGLSLKIRNCRDSHRYPDMERGSELQPISSMIQEKMPPTRNERDSIMAAGLSKSAFNRKNRVSVRARCDSGTMNDGCQWRKYGQKISKGNPCPRAYYRCTMAPGCPVRKQVQRCLEDMSILITTYEGTHNHPLPVGATAMASTASSSKPAPDAAAPFVLLDPSRHGIPQLPSPDATASNFVAHCQMPFPINNQSASTLLMKMMNPHYYVAN</sequence>
<dbReference type="FunFam" id="2.20.25.80:FF:000002">
    <property type="entry name" value="probable WRKY transcription factor 31"/>
    <property type="match status" value="1"/>
</dbReference>
<reference evidence="10" key="1">
    <citation type="journal article" date="2017" name="Plant J.">
        <title>The pomegranate (Punica granatum L.) genome and the genomics of punicalagin biosynthesis.</title>
        <authorList>
            <person name="Qin G."/>
            <person name="Xu C."/>
            <person name="Ming R."/>
            <person name="Tang H."/>
            <person name="Guyot R."/>
            <person name="Kramer E.M."/>
            <person name="Hu Y."/>
            <person name="Yi X."/>
            <person name="Qi Y."/>
            <person name="Xu X."/>
            <person name="Gao Z."/>
            <person name="Pan H."/>
            <person name="Jian J."/>
            <person name="Tian Y."/>
            <person name="Yue Z."/>
            <person name="Xu Y."/>
        </authorList>
    </citation>
    <scope>NUCLEOTIDE SEQUENCE [LARGE SCALE GENOMIC DNA]</scope>
    <source>
        <strain evidence="10">cv. Dabenzi</strain>
    </source>
</reference>
<dbReference type="Pfam" id="PF03106">
    <property type="entry name" value="WRKY"/>
    <property type="match status" value="1"/>
</dbReference>
<feature type="compositionally biased region" description="Polar residues" evidence="7">
    <location>
        <begin position="162"/>
        <end position="171"/>
    </location>
</feature>
<keyword evidence="6" id="KW-0175">Coiled coil</keyword>
<evidence type="ECO:0000313" key="9">
    <source>
        <dbReference type="EMBL" id="OWM84933.1"/>
    </source>
</evidence>
<organism evidence="9 10">
    <name type="scientific">Punica granatum</name>
    <name type="common">Pomegranate</name>
    <dbReference type="NCBI Taxonomy" id="22663"/>
    <lineage>
        <taxon>Eukaryota</taxon>
        <taxon>Viridiplantae</taxon>
        <taxon>Streptophyta</taxon>
        <taxon>Embryophyta</taxon>
        <taxon>Tracheophyta</taxon>
        <taxon>Spermatophyta</taxon>
        <taxon>Magnoliopsida</taxon>
        <taxon>eudicotyledons</taxon>
        <taxon>Gunneridae</taxon>
        <taxon>Pentapetalae</taxon>
        <taxon>rosids</taxon>
        <taxon>malvids</taxon>
        <taxon>Myrtales</taxon>
        <taxon>Lythraceae</taxon>
        <taxon>Punica</taxon>
    </lineage>
</organism>
<comment type="caution">
    <text evidence="9">The sequence shown here is derived from an EMBL/GenBank/DDBJ whole genome shotgun (WGS) entry which is preliminary data.</text>
</comment>
<evidence type="ECO:0000256" key="6">
    <source>
        <dbReference type="SAM" id="Coils"/>
    </source>
</evidence>
<dbReference type="Gene3D" id="2.20.25.80">
    <property type="entry name" value="WRKY domain"/>
    <property type="match status" value="1"/>
</dbReference>
<feature type="coiled-coil region" evidence="6">
    <location>
        <begin position="622"/>
        <end position="656"/>
    </location>
</feature>
<name>A0A218XIZ6_PUNGR</name>
<accession>A0A218XIZ6</accession>
<protein>
    <recommendedName>
        <fullName evidence="8">WRKY domain-containing protein</fullName>
    </recommendedName>
</protein>
<evidence type="ECO:0000256" key="2">
    <source>
        <dbReference type="ARBA" id="ARBA00023015"/>
    </source>
</evidence>
<evidence type="ECO:0000259" key="8">
    <source>
        <dbReference type="PROSITE" id="PS50811"/>
    </source>
</evidence>
<dbReference type="GO" id="GO:0005634">
    <property type="term" value="C:nucleus"/>
    <property type="evidence" value="ECO:0007669"/>
    <property type="project" value="UniProtKB-SubCell"/>
</dbReference>
<dbReference type="PANTHER" id="PTHR34112">
    <property type="entry name" value="C-JUN-AMINO-TERMINAL KINASE-INTERACTING PROTEIN"/>
    <property type="match status" value="1"/>
</dbReference>
<dbReference type="PROSITE" id="PS50811">
    <property type="entry name" value="WRKY"/>
    <property type="match status" value="1"/>
</dbReference>
<keyword evidence="3" id="KW-0238">DNA-binding</keyword>